<dbReference type="Proteomes" id="UP001521785">
    <property type="component" value="Unassembled WGS sequence"/>
</dbReference>
<evidence type="ECO:0000256" key="1">
    <source>
        <dbReference type="ARBA" id="ARBA00009219"/>
    </source>
</evidence>
<gene>
    <name evidence="4" type="ORF">SLS60_005118</name>
</gene>
<dbReference type="PANTHER" id="PTHR43245:SF51">
    <property type="entry name" value="SHORT CHAIN DEHYDROGENASE_REDUCTASE FAMILY 42E, MEMBER 2"/>
    <property type="match status" value="1"/>
</dbReference>
<comment type="similarity">
    <text evidence="1">Belongs to the 3-beta-HSD family.</text>
</comment>
<name>A0ABR3RGF6_9PLEO</name>
<sequence>MSDESVSLGTVLVFGGCGFLGHHIAKQLSIAPDVTKVFVFDVDTSKNRIPGVEYIASSITSKGDVDEAFRTVQPKVVFHTVSPGPFLKNNKLFYSVNVDGTKNILASAQKYECTKAPVYTSSSSVIHDNRSDLIMATEDAPVIYTPEQTEYYSHTKAVAETLVLSANGQNIRTAAIRPAGLFGEGDTGTVVSVISNAREGKGRMQIGDNSNLFDWTYVENNAYAQLLTARALLRTYLHPPKAESERVDGEAFAITNDEPWHFWTFTRALAAAAGYPVSDDKIIKAPWGLMMGIAWVLEWGYWILSFGSKEPRLNRARVKYTTMQRTLDITKAKRRLGYRPQIGMQEGIERSAKWFLESAP</sequence>
<reference evidence="4 5" key="1">
    <citation type="submission" date="2024-02" db="EMBL/GenBank/DDBJ databases">
        <title>De novo assembly and annotation of 12 fungi associated with fruit tree decline syndrome in Ontario, Canada.</title>
        <authorList>
            <person name="Sulman M."/>
            <person name="Ellouze W."/>
            <person name="Ilyukhin E."/>
        </authorList>
    </citation>
    <scope>NUCLEOTIDE SEQUENCE [LARGE SCALE GENOMIC DNA]</scope>
    <source>
        <strain evidence="4 5">M42-189</strain>
    </source>
</reference>
<dbReference type="InterPro" id="IPR002225">
    <property type="entry name" value="3Beta_OHSteriod_DH/Estase"/>
</dbReference>
<dbReference type="Pfam" id="PF01073">
    <property type="entry name" value="3Beta_HSD"/>
    <property type="match status" value="1"/>
</dbReference>
<evidence type="ECO:0000313" key="5">
    <source>
        <dbReference type="Proteomes" id="UP001521785"/>
    </source>
</evidence>
<dbReference type="SUPFAM" id="SSF51735">
    <property type="entry name" value="NAD(P)-binding Rossmann-fold domains"/>
    <property type="match status" value="1"/>
</dbReference>
<feature type="domain" description="3-beta hydroxysteroid dehydrogenase/isomerase" evidence="3">
    <location>
        <begin position="12"/>
        <end position="277"/>
    </location>
</feature>
<dbReference type="PANTHER" id="PTHR43245">
    <property type="entry name" value="BIFUNCTIONAL POLYMYXIN RESISTANCE PROTEIN ARNA"/>
    <property type="match status" value="1"/>
</dbReference>
<organism evidence="4 5">
    <name type="scientific">Paraconiothyrium brasiliense</name>
    <dbReference type="NCBI Taxonomy" id="300254"/>
    <lineage>
        <taxon>Eukaryota</taxon>
        <taxon>Fungi</taxon>
        <taxon>Dikarya</taxon>
        <taxon>Ascomycota</taxon>
        <taxon>Pezizomycotina</taxon>
        <taxon>Dothideomycetes</taxon>
        <taxon>Pleosporomycetidae</taxon>
        <taxon>Pleosporales</taxon>
        <taxon>Massarineae</taxon>
        <taxon>Didymosphaeriaceae</taxon>
        <taxon>Paraconiothyrium</taxon>
    </lineage>
</organism>
<dbReference type="InterPro" id="IPR036291">
    <property type="entry name" value="NAD(P)-bd_dom_sf"/>
</dbReference>
<dbReference type="EMBL" id="JAKJXO020000006">
    <property type="protein sequence ID" value="KAL1603530.1"/>
    <property type="molecule type" value="Genomic_DNA"/>
</dbReference>
<evidence type="ECO:0000256" key="2">
    <source>
        <dbReference type="ARBA" id="ARBA00023002"/>
    </source>
</evidence>
<dbReference type="Gene3D" id="3.40.50.720">
    <property type="entry name" value="NAD(P)-binding Rossmann-like Domain"/>
    <property type="match status" value="1"/>
</dbReference>
<proteinExistence type="inferred from homology"/>
<protein>
    <recommendedName>
        <fullName evidence="3">3-beta hydroxysteroid dehydrogenase/isomerase domain-containing protein</fullName>
    </recommendedName>
</protein>
<evidence type="ECO:0000259" key="3">
    <source>
        <dbReference type="Pfam" id="PF01073"/>
    </source>
</evidence>
<dbReference type="InterPro" id="IPR050177">
    <property type="entry name" value="Lipid_A_modif_metabolic_enz"/>
</dbReference>
<keyword evidence="2" id="KW-0560">Oxidoreductase</keyword>
<accession>A0ABR3RGF6</accession>
<comment type="caution">
    <text evidence="4">The sequence shown here is derived from an EMBL/GenBank/DDBJ whole genome shotgun (WGS) entry which is preliminary data.</text>
</comment>
<keyword evidence="5" id="KW-1185">Reference proteome</keyword>
<evidence type="ECO:0000313" key="4">
    <source>
        <dbReference type="EMBL" id="KAL1603530.1"/>
    </source>
</evidence>